<dbReference type="InterPro" id="IPR036259">
    <property type="entry name" value="MFS_trans_sf"/>
</dbReference>
<dbReference type="PANTHER" id="PTHR42718">
    <property type="entry name" value="MAJOR FACILITATOR SUPERFAMILY MULTIDRUG TRANSPORTER MFSC"/>
    <property type="match status" value="1"/>
</dbReference>
<feature type="transmembrane region" description="Helical" evidence="7">
    <location>
        <begin position="382"/>
        <end position="413"/>
    </location>
</feature>
<dbReference type="InterPro" id="IPR011701">
    <property type="entry name" value="MFS"/>
</dbReference>
<feature type="transmembrane region" description="Helical" evidence="7">
    <location>
        <begin position="165"/>
        <end position="186"/>
    </location>
</feature>
<dbReference type="SUPFAM" id="SSF103473">
    <property type="entry name" value="MFS general substrate transporter"/>
    <property type="match status" value="1"/>
</dbReference>
<feature type="transmembrane region" description="Helical" evidence="7">
    <location>
        <begin position="130"/>
        <end position="153"/>
    </location>
</feature>
<keyword evidence="2" id="KW-0813">Transport</keyword>
<comment type="subcellular location">
    <subcellularLocation>
        <location evidence="1">Cell membrane</location>
        <topology evidence="1">Multi-pass membrane protein</topology>
    </subcellularLocation>
</comment>
<feature type="transmembrane region" description="Helical" evidence="7">
    <location>
        <begin position="192"/>
        <end position="209"/>
    </location>
</feature>
<evidence type="ECO:0000256" key="1">
    <source>
        <dbReference type="ARBA" id="ARBA00004651"/>
    </source>
</evidence>
<organism evidence="9 10">
    <name type="scientific">Streptomyces klenkii</name>
    <dbReference type="NCBI Taxonomy" id="1420899"/>
    <lineage>
        <taxon>Bacteria</taxon>
        <taxon>Bacillati</taxon>
        <taxon>Actinomycetota</taxon>
        <taxon>Actinomycetes</taxon>
        <taxon>Kitasatosporales</taxon>
        <taxon>Streptomycetaceae</taxon>
        <taxon>Streptomyces</taxon>
    </lineage>
</organism>
<dbReference type="AlphaFoldDB" id="A0A3B0AUK6"/>
<evidence type="ECO:0000256" key="3">
    <source>
        <dbReference type="ARBA" id="ARBA00022692"/>
    </source>
</evidence>
<feature type="transmembrane region" description="Helical" evidence="7">
    <location>
        <begin position="449"/>
        <end position="473"/>
    </location>
</feature>
<feature type="transmembrane region" description="Helical" evidence="7">
    <location>
        <begin position="105"/>
        <end position="124"/>
    </location>
</feature>
<feature type="domain" description="Major facilitator superfamily (MFS) profile" evidence="8">
    <location>
        <begin position="39"/>
        <end position="473"/>
    </location>
</feature>
<dbReference type="GO" id="GO:0022857">
    <property type="term" value="F:transmembrane transporter activity"/>
    <property type="evidence" value="ECO:0007669"/>
    <property type="project" value="InterPro"/>
</dbReference>
<proteinExistence type="predicted"/>
<accession>A0A3B0AUK6</accession>
<comment type="caution">
    <text evidence="9">The sequence shown here is derived from an EMBL/GenBank/DDBJ whole genome shotgun (WGS) entry which is preliminary data.</text>
</comment>
<dbReference type="InterPro" id="IPR020846">
    <property type="entry name" value="MFS_dom"/>
</dbReference>
<evidence type="ECO:0000313" key="9">
    <source>
        <dbReference type="EMBL" id="RKN64260.1"/>
    </source>
</evidence>
<dbReference type="GO" id="GO:0046677">
    <property type="term" value="P:response to antibiotic"/>
    <property type="evidence" value="ECO:0007669"/>
    <property type="project" value="UniProtKB-KW"/>
</dbReference>
<reference evidence="9 10" key="1">
    <citation type="journal article" date="2015" name="Antonie Van Leeuwenhoek">
        <title>Streptomyces klenkii sp. nov., isolated from deep marine sediment.</title>
        <authorList>
            <person name="Veyisoglu A."/>
            <person name="Sahin N."/>
        </authorList>
    </citation>
    <scope>NUCLEOTIDE SEQUENCE [LARGE SCALE GENOMIC DNA]</scope>
    <source>
        <strain evidence="9 10">KCTC 29202</strain>
    </source>
</reference>
<dbReference type="CDD" id="cd17321">
    <property type="entry name" value="MFS_MMR_MDR_like"/>
    <property type="match status" value="1"/>
</dbReference>
<sequence>MSSQEARWCVMPGRSPSRQVTAAGSEPPVAVPRPTGPLALFAVCLGFFMVLMDSSALNVALPAIRKDLAGSLAGLEWLLNGYTITLAAFLLSGGAVSDRWGARRVFGVSLLGFVVTSAACAASPDLGSLVTARVLQGITAGGLLPASLAVIAGMYPDPARRARALTVWGGVSSLALVFGPVLGGVLTTAVGWRSVFLINVPIGLLAWWLTRLQVPPSATREASLDPAGQALAVLVVGCGIGALIEGGARGWTDTVTWVLLAVTLVAGAAFVAVERRVTAPVLPLDLLARPRFACGLVIGALFQFGAYGAQFALSLRLQNTWGLDALGAGLSFLPFAGMWAFASFFLARAVTRTGPRPLLIGGALAAAAGACALLPLGGHPGWWIFFCGSALLGLGAGLMGPSLPAVVLGALPADRSGLASGALNALRQIGGAVSIALFGVLLDGSPGPAGLRICLALVALGFLVVVLAVPAALPSRARTPRTARP</sequence>
<name>A0A3B0AUK6_9ACTN</name>
<dbReference type="Pfam" id="PF07690">
    <property type="entry name" value="MFS_1"/>
    <property type="match status" value="1"/>
</dbReference>
<keyword evidence="6" id="KW-0046">Antibiotic resistance</keyword>
<feature type="transmembrane region" description="Helical" evidence="7">
    <location>
        <begin position="254"/>
        <end position="273"/>
    </location>
</feature>
<evidence type="ECO:0000256" key="2">
    <source>
        <dbReference type="ARBA" id="ARBA00022448"/>
    </source>
</evidence>
<feature type="transmembrane region" description="Helical" evidence="7">
    <location>
        <begin position="358"/>
        <end position="376"/>
    </location>
</feature>
<dbReference type="PANTHER" id="PTHR42718:SF9">
    <property type="entry name" value="MAJOR FACILITATOR SUPERFAMILY MULTIDRUG TRANSPORTER MFSC"/>
    <property type="match status" value="1"/>
</dbReference>
<keyword evidence="3 7" id="KW-0812">Transmembrane</keyword>
<feature type="transmembrane region" description="Helical" evidence="7">
    <location>
        <begin position="293"/>
        <end position="313"/>
    </location>
</feature>
<dbReference type="Gene3D" id="1.20.1250.20">
    <property type="entry name" value="MFS general substrate transporter like domains"/>
    <property type="match status" value="1"/>
</dbReference>
<keyword evidence="5 7" id="KW-0472">Membrane</keyword>
<evidence type="ECO:0000256" key="5">
    <source>
        <dbReference type="ARBA" id="ARBA00023136"/>
    </source>
</evidence>
<dbReference type="Proteomes" id="UP000270343">
    <property type="component" value="Unassembled WGS sequence"/>
</dbReference>
<feature type="transmembrane region" description="Helical" evidence="7">
    <location>
        <begin position="230"/>
        <end position="248"/>
    </location>
</feature>
<dbReference type="GO" id="GO:0005886">
    <property type="term" value="C:plasma membrane"/>
    <property type="evidence" value="ECO:0007669"/>
    <property type="project" value="UniProtKB-SubCell"/>
</dbReference>
<evidence type="ECO:0000256" key="4">
    <source>
        <dbReference type="ARBA" id="ARBA00022989"/>
    </source>
</evidence>
<evidence type="ECO:0000256" key="6">
    <source>
        <dbReference type="ARBA" id="ARBA00023251"/>
    </source>
</evidence>
<evidence type="ECO:0000313" key="10">
    <source>
        <dbReference type="Proteomes" id="UP000270343"/>
    </source>
</evidence>
<dbReference type="Gene3D" id="1.20.1720.10">
    <property type="entry name" value="Multidrug resistance protein D"/>
    <property type="match status" value="1"/>
</dbReference>
<protein>
    <submittedName>
        <fullName evidence="9">MFS transporter</fullName>
    </submittedName>
</protein>
<keyword evidence="4 7" id="KW-1133">Transmembrane helix</keyword>
<feature type="transmembrane region" description="Helical" evidence="7">
    <location>
        <begin position="425"/>
        <end position="443"/>
    </location>
</feature>
<feature type="transmembrane region" description="Helical" evidence="7">
    <location>
        <begin position="77"/>
        <end position="96"/>
    </location>
</feature>
<dbReference type="PROSITE" id="PS50850">
    <property type="entry name" value="MFS"/>
    <property type="match status" value="1"/>
</dbReference>
<feature type="transmembrane region" description="Helical" evidence="7">
    <location>
        <begin position="38"/>
        <end position="57"/>
    </location>
</feature>
<dbReference type="EMBL" id="RBAM01000016">
    <property type="protein sequence ID" value="RKN64260.1"/>
    <property type="molecule type" value="Genomic_DNA"/>
</dbReference>
<evidence type="ECO:0000259" key="8">
    <source>
        <dbReference type="PROSITE" id="PS50850"/>
    </source>
</evidence>
<evidence type="ECO:0000256" key="7">
    <source>
        <dbReference type="SAM" id="Phobius"/>
    </source>
</evidence>
<feature type="transmembrane region" description="Helical" evidence="7">
    <location>
        <begin position="325"/>
        <end position="346"/>
    </location>
</feature>
<gene>
    <name evidence="9" type="ORF">D7231_29220</name>
</gene>
<keyword evidence="10" id="KW-1185">Reference proteome</keyword>